<evidence type="ECO:0000313" key="4">
    <source>
        <dbReference type="Proteomes" id="UP000661112"/>
    </source>
</evidence>
<protein>
    <recommendedName>
        <fullName evidence="5">Tetratricopeptide repeat protein</fullName>
    </recommendedName>
</protein>
<sequence>MISTKAINKLLISLLLVVSNSTPSWSQQQNLAKSICIKPVGRIINGGDALFKAGRLICLEDKIQPANGYSVEVLCHNSRRIVIVTQSNQVKQICGERVSQPRELCVPTESYCFNTRNPQGRKKPTLITPYVGRIINPQPLISWLDVPGATSYTVKVEGAGVNWSRKVVQTSLEYPKSEPAMQKGRIYKINVIANNADGPEIATSSHTIVIPQKEEVEIKRIIEQVQNLNLAGDELAMDLDTVYMSKNLLTEAIGSLKARIEGGSSNPTIYRMLGDRYRETGLLEPKTLEAANNAYRQALSLAQKQNNTDEIAKAQTALEFLEANTK</sequence>
<keyword evidence="4" id="KW-1185">Reference proteome</keyword>
<name>A0ABR8DEG0_9NOST</name>
<keyword evidence="1" id="KW-0175">Coiled coil</keyword>
<proteinExistence type="predicted"/>
<comment type="caution">
    <text evidence="3">The sequence shown here is derived from an EMBL/GenBank/DDBJ whole genome shotgun (WGS) entry which is preliminary data.</text>
</comment>
<feature type="chain" id="PRO_5047170245" description="Tetratricopeptide repeat protein" evidence="2">
    <location>
        <begin position="27"/>
        <end position="326"/>
    </location>
</feature>
<evidence type="ECO:0000256" key="2">
    <source>
        <dbReference type="SAM" id="SignalP"/>
    </source>
</evidence>
<feature type="signal peptide" evidence="2">
    <location>
        <begin position="1"/>
        <end position="26"/>
    </location>
</feature>
<dbReference type="InterPro" id="IPR011990">
    <property type="entry name" value="TPR-like_helical_dom_sf"/>
</dbReference>
<evidence type="ECO:0000313" key="3">
    <source>
        <dbReference type="EMBL" id="MBD2505016.1"/>
    </source>
</evidence>
<feature type="coiled-coil region" evidence="1">
    <location>
        <begin position="288"/>
        <end position="324"/>
    </location>
</feature>
<dbReference type="EMBL" id="JACJSG010000066">
    <property type="protein sequence ID" value="MBD2505016.1"/>
    <property type="molecule type" value="Genomic_DNA"/>
</dbReference>
<dbReference type="Gene3D" id="1.25.40.10">
    <property type="entry name" value="Tetratricopeptide repeat domain"/>
    <property type="match status" value="1"/>
</dbReference>
<evidence type="ECO:0000256" key="1">
    <source>
        <dbReference type="SAM" id="Coils"/>
    </source>
</evidence>
<reference evidence="3 4" key="1">
    <citation type="journal article" date="2020" name="ISME J.">
        <title>Comparative genomics reveals insights into cyanobacterial evolution and habitat adaptation.</title>
        <authorList>
            <person name="Chen M.Y."/>
            <person name="Teng W.K."/>
            <person name="Zhao L."/>
            <person name="Hu C.X."/>
            <person name="Zhou Y.K."/>
            <person name="Han B.P."/>
            <person name="Song L.R."/>
            <person name="Shu W.S."/>
        </authorList>
    </citation>
    <scope>NUCLEOTIDE SEQUENCE [LARGE SCALE GENOMIC DNA]</scope>
    <source>
        <strain evidence="3 4">FACHB-119</strain>
    </source>
</reference>
<dbReference type="RefSeq" id="WP_190479407.1">
    <property type="nucleotide sequence ID" value="NZ_JACJSG010000066.1"/>
</dbReference>
<evidence type="ECO:0008006" key="5">
    <source>
        <dbReference type="Google" id="ProtNLM"/>
    </source>
</evidence>
<dbReference type="Proteomes" id="UP000661112">
    <property type="component" value="Unassembled WGS sequence"/>
</dbReference>
<organism evidence="3 4">
    <name type="scientific">Anabaena azotica FACHB-119</name>
    <dbReference type="NCBI Taxonomy" id="947527"/>
    <lineage>
        <taxon>Bacteria</taxon>
        <taxon>Bacillati</taxon>
        <taxon>Cyanobacteriota</taxon>
        <taxon>Cyanophyceae</taxon>
        <taxon>Nostocales</taxon>
        <taxon>Nostocaceae</taxon>
        <taxon>Anabaena</taxon>
        <taxon>Anabaena azotica</taxon>
    </lineage>
</organism>
<keyword evidence="2" id="KW-0732">Signal</keyword>
<gene>
    <name evidence="3" type="ORF">H6G83_31190</name>
</gene>
<accession>A0ABR8DEG0</accession>